<protein>
    <submittedName>
        <fullName evidence="2">Uncharacterized protein</fullName>
    </submittedName>
</protein>
<keyword evidence="3" id="KW-1185">Reference proteome</keyword>
<evidence type="ECO:0000256" key="1">
    <source>
        <dbReference type="SAM" id="MobiDB-lite"/>
    </source>
</evidence>
<reference evidence="2 3" key="1">
    <citation type="submission" date="2015-09" db="EMBL/GenBank/DDBJ databases">
        <title>Atta colombica WGS genome.</title>
        <authorList>
            <person name="Nygaard S."/>
            <person name="Hu H."/>
            <person name="Boomsma J."/>
            <person name="Zhang G."/>
        </authorList>
    </citation>
    <scope>NUCLEOTIDE SEQUENCE [LARGE SCALE GENOMIC DNA]</scope>
    <source>
        <strain evidence="2">Treedump-2</strain>
        <tissue evidence="2">Whole body</tissue>
    </source>
</reference>
<gene>
    <name evidence="2" type="ORF">ALC53_09201</name>
</gene>
<proteinExistence type="predicted"/>
<dbReference type="Proteomes" id="UP000078540">
    <property type="component" value="Unassembled WGS sequence"/>
</dbReference>
<feature type="compositionally biased region" description="Acidic residues" evidence="1">
    <location>
        <begin position="15"/>
        <end position="24"/>
    </location>
</feature>
<feature type="region of interest" description="Disordered" evidence="1">
    <location>
        <begin position="1"/>
        <end position="84"/>
    </location>
</feature>
<dbReference type="EMBL" id="KQ976574">
    <property type="protein sequence ID" value="KYM80107.1"/>
    <property type="molecule type" value="Genomic_DNA"/>
</dbReference>
<evidence type="ECO:0000313" key="3">
    <source>
        <dbReference type="Proteomes" id="UP000078540"/>
    </source>
</evidence>
<name>A0A195B774_9HYME</name>
<accession>A0A195B774</accession>
<organism evidence="2 3">
    <name type="scientific">Atta colombica</name>
    <dbReference type="NCBI Taxonomy" id="520822"/>
    <lineage>
        <taxon>Eukaryota</taxon>
        <taxon>Metazoa</taxon>
        <taxon>Ecdysozoa</taxon>
        <taxon>Arthropoda</taxon>
        <taxon>Hexapoda</taxon>
        <taxon>Insecta</taxon>
        <taxon>Pterygota</taxon>
        <taxon>Neoptera</taxon>
        <taxon>Endopterygota</taxon>
        <taxon>Hymenoptera</taxon>
        <taxon>Apocrita</taxon>
        <taxon>Aculeata</taxon>
        <taxon>Formicoidea</taxon>
        <taxon>Formicidae</taxon>
        <taxon>Myrmicinae</taxon>
        <taxon>Atta</taxon>
    </lineage>
</organism>
<dbReference type="AlphaFoldDB" id="A0A195B774"/>
<evidence type="ECO:0000313" key="2">
    <source>
        <dbReference type="EMBL" id="KYM80107.1"/>
    </source>
</evidence>
<feature type="compositionally biased region" description="Basic residues" evidence="1">
    <location>
        <begin position="54"/>
        <end position="63"/>
    </location>
</feature>
<sequence length="118" mass="13938">MEEFDLQDSQLYNEDGIENEENELLMEQLQSSMDTEEEQQKAVTSRCIKEKSSTKHPYKRLSMSKKLSQYAQSRPRSHEGRFIPIRSKTMINKENQCTSEQWDINIAADIIIKPKYFD</sequence>
<feature type="compositionally biased region" description="Polar residues" evidence="1">
    <location>
        <begin position="65"/>
        <end position="74"/>
    </location>
</feature>